<evidence type="ECO:0000256" key="2">
    <source>
        <dbReference type="ARBA" id="ARBA00007370"/>
    </source>
</evidence>
<dbReference type="PANTHER" id="PTHR20861:SF1">
    <property type="entry name" value="HOMOSERINE KINASE"/>
    <property type="match status" value="1"/>
</dbReference>
<feature type="domain" description="GHMP kinase N-terminal" evidence="14">
    <location>
        <begin position="56"/>
        <end position="133"/>
    </location>
</feature>
<feature type="binding site" evidence="13">
    <location>
        <begin position="81"/>
        <end position="91"/>
    </location>
    <ligand>
        <name>ATP</name>
        <dbReference type="ChEBI" id="CHEBI:30616"/>
    </ligand>
</feature>
<dbReference type="InterPro" id="IPR036554">
    <property type="entry name" value="GHMP_kinase_C_sf"/>
</dbReference>
<proteinExistence type="inferred from homology"/>
<accession>A0A430AJ51</accession>
<dbReference type="OrthoDB" id="9769912at2"/>
<comment type="catalytic activity">
    <reaction evidence="11 13">
        <text>L-homoserine + ATP = O-phospho-L-homoserine + ADP + H(+)</text>
        <dbReference type="Rhea" id="RHEA:13985"/>
        <dbReference type="ChEBI" id="CHEBI:15378"/>
        <dbReference type="ChEBI" id="CHEBI:30616"/>
        <dbReference type="ChEBI" id="CHEBI:57476"/>
        <dbReference type="ChEBI" id="CHEBI:57590"/>
        <dbReference type="ChEBI" id="CHEBI:456216"/>
        <dbReference type="EC" id="2.7.1.39"/>
    </reaction>
</comment>
<organism evidence="16 17">
    <name type="scientific">Vagococcus entomophilus</name>
    <dbReference type="NCBI Taxonomy" id="1160095"/>
    <lineage>
        <taxon>Bacteria</taxon>
        <taxon>Bacillati</taxon>
        <taxon>Bacillota</taxon>
        <taxon>Bacilli</taxon>
        <taxon>Lactobacillales</taxon>
        <taxon>Enterococcaceae</taxon>
        <taxon>Vagococcus</taxon>
    </lineage>
</organism>
<keyword evidence="5 13" id="KW-0028">Amino-acid biosynthesis</keyword>
<dbReference type="InterPro" id="IPR006203">
    <property type="entry name" value="GHMP_knse_ATP-bd_CS"/>
</dbReference>
<evidence type="ECO:0000256" key="3">
    <source>
        <dbReference type="ARBA" id="ARBA00012078"/>
    </source>
</evidence>
<dbReference type="InterPro" id="IPR013750">
    <property type="entry name" value="GHMP_kinase_C_dom"/>
</dbReference>
<dbReference type="InterPro" id="IPR020568">
    <property type="entry name" value="Ribosomal_Su5_D2-typ_SF"/>
</dbReference>
<sequence>MRIRVPATSANLGPGFDSCGIAVAMYLYLDVLLDKKCDEWFIEHELTGEIPHDETNLIIQTALRLVPELEPRKLIMTTTIPTARGLGSSSTAIVAGIELANRLGQLNLSMEEKINIATEIEGHPDNVAPAICGDFVVASYDQEVDFVKYHFPSCDLIAFIPNDELLTSTSRGVLPNILEYKEAVKASSISNVMLAAIMTHNLELAGKMMQKDLWHEKYRAPLIPQLKEIRQMAEEVGLYGCVLSGAGPTILMFSPNEKTDLMVARLRKASISGTVEVLAIDREGLQVF</sequence>
<dbReference type="Gene3D" id="3.30.70.890">
    <property type="entry name" value="GHMP kinase, C-terminal domain"/>
    <property type="match status" value="1"/>
</dbReference>
<dbReference type="GO" id="GO:0005524">
    <property type="term" value="F:ATP binding"/>
    <property type="evidence" value="ECO:0007669"/>
    <property type="project" value="UniProtKB-UniRule"/>
</dbReference>
<evidence type="ECO:0000256" key="10">
    <source>
        <dbReference type="ARBA" id="ARBA00022840"/>
    </source>
</evidence>
<evidence type="ECO:0000256" key="4">
    <source>
        <dbReference type="ARBA" id="ARBA00017858"/>
    </source>
</evidence>
<evidence type="ECO:0000259" key="14">
    <source>
        <dbReference type="Pfam" id="PF00288"/>
    </source>
</evidence>
<evidence type="ECO:0000313" key="17">
    <source>
        <dbReference type="Proteomes" id="UP000288669"/>
    </source>
</evidence>
<dbReference type="HAMAP" id="MF_00384">
    <property type="entry name" value="Homoser_kinase"/>
    <property type="match status" value="1"/>
</dbReference>
<evidence type="ECO:0000256" key="7">
    <source>
        <dbReference type="ARBA" id="ARBA00022697"/>
    </source>
</evidence>
<keyword evidence="8 13" id="KW-0547">Nucleotide-binding</keyword>
<dbReference type="NCBIfam" id="TIGR00191">
    <property type="entry name" value="thrB"/>
    <property type="match status" value="1"/>
</dbReference>
<evidence type="ECO:0000256" key="8">
    <source>
        <dbReference type="ARBA" id="ARBA00022741"/>
    </source>
</evidence>
<dbReference type="RefSeq" id="WP_126822199.1">
    <property type="nucleotide sequence ID" value="NZ_JBHLWU010000001.1"/>
</dbReference>
<dbReference type="SUPFAM" id="SSF55060">
    <property type="entry name" value="GHMP Kinase, C-terminal domain"/>
    <property type="match status" value="1"/>
</dbReference>
<dbReference type="AlphaFoldDB" id="A0A430AJ51"/>
<name>A0A430AJ51_9ENTE</name>
<evidence type="ECO:0000256" key="13">
    <source>
        <dbReference type="HAMAP-Rule" id="MF_00384"/>
    </source>
</evidence>
<dbReference type="GO" id="GO:0009088">
    <property type="term" value="P:threonine biosynthetic process"/>
    <property type="evidence" value="ECO:0007669"/>
    <property type="project" value="UniProtKB-UniRule"/>
</dbReference>
<comment type="pathway">
    <text evidence="1 13">Amino-acid biosynthesis; L-threonine biosynthesis; L-threonine from L-aspartate: step 4/5.</text>
</comment>
<dbReference type="InterPro" id="IPR000870">
    <property type="entry name" value="Homoserine_kinase"/>
</dbReference>
<evidence type="ECO:0000259" key="15">
    <source>
        <dbReference type="Pfam" id="PF08544"/>
    </source>
</evidence>
<dbReference type="EMBL" id="NGJZ01000001">
    <property type="protein sequence ID" value="RSU08014.1"/>
    <property type="molecule type" value="Genomic_DNA"/>
</dbReference>
<dbReference type="Proteomes" id="UP000288669">
    <property type="component" value="Unassembled WGS sequence"/>
</dbReference>
<dbReference type="InterPro" id="IPR014721">
    <property type="entry name" value="Ribsml_uS5_D2-typ_fold_subgr"/>
</dbReference>
<keyword evidence="6 13" id="KW-0808">Transferase</keyword>
<comment type="function">
    <text evidence="12 13">Catalyzes the ATP-dependent phosphorylation of L-homoserine to L-homoserine phosphate.</text>
</comment>
<dbReference type="PANTHER" id="PTHR20861">
    <property type="entry name" value="HOMOSERINE/4-DIPHOSPHOCYTIDYL-2-C-METHYL-D-ERYTHRITOL KINASE"/>
    <property type="match status" value="1"/>
</dbReference>
<comment type="caution">
    <text evidence="16">The sequence shown here is derived from an EMBL/GenBank/DDBJ whole genome shotgun (WGS) entry which is preliminary data.</text>
</comment>
<dbReference type="Gene3D" id="3.30.230.10">
    <property type="match status" value="1"/>
</dbReference>
<evidence type="ECO:0000256" key="1">
    <source>
        <dbReference type="ARBA" id="ARBA00005015"/>
    </source>
</evidence>
<evidence type="ECO:0000256" key="12">
    <source>
        <dbReference type="ARBA" id="ARBA00049954"/>
    </source>
</evidence>
<dbReference type="SUPFAM" id="SSF54211">
    <property type="entry name" value="Ribosomal protein S5 domain 2-like"/>
    <property type="match status" value="1"/>
</dbReference>
<dbReference type="PROSITE" id="PS00627">
    <property type="entry name" value="GHMP_KINASES_ATP"/>
    <property type="match status" value="1"/>
</dbReference>
<protein>
    <recommendedName>
        <fullName evidence="4 13">Homoserine kinase</fullName>
        <shortName evidence="13">HK</shortName>
        <shortName evidence="13">HSK</shortName>
        <ecNumber evidence="3 13">2.7.1.39</ecNumber>
    </recommendedName>
</protein>
<evidence type="ECO:0000256" key="5">
    <source>
        <dbReference type="ARBA" id="ARBA00022605"/>
    </source>
</evidence>
<evidence type="ECO:0000256" key="9">
    <source>
        <dbReference type="ARBA" id="ARBA00022777"/>
    </source>
</evidence>
<keyword evidence="17" id="KW-1185">Reference proteome</keyword>
<dbReference type="GO" id="GO:0005737">
    <property type="term" value="C:cytoplasm"/>
    <property type="evidence" value="ECO:0007669"/>
    <property type="project" value="UniProtKB-SubCell"/>
</dbReference>
<reference evidence="16 17" key="1">
    <citation type="submission" date="2017-05" db="EMBL/GenBank/DDBJ databases">
        <title>Vagococcus spp. assemblies.</title>
        <authorList>
            <person name="Gulvik C.A."/>
        </authorList>
    </citation>
    <scope>NUCLEOTIDE SEQUENCE [LARGE SCALE GENOMIC DNA]</scope>
    <source>
        <strain evidence="16 17">DSM 24756</strain>
    </source>
</reference>
<dbReference type="PIRSF" id="PIRSF000676">
    <property type="entry name" value="Homoser_kin"/>
    <property type="match status" value="1"/>
</dbReference>
<keyword evidence="9 13" id="KW-0418">Kinase</keyword>
<dbReference type="GO" id="GO:0004413">
    <property type="term" value="F:homoserine kinase activity"/>
    <property type="evidence" value="ECO:0007669"/>
    <property type="project" value="UniProtKB-UniRule"/>
</dbReference>
<dbReference type="Pfam" id="PF00288">
    <property type="entry name" value="GHMP_kinases_N"/>
    <property type="match status" value="1"/>
</dbReference>
<comment type="subcellular location">
    <subcellularLocation>
        <location evidence="13">Cytoplasm</location>
    </subcellularLocation>
</comment>
<dbReference type="InterPro" id="IPR006204">
    <property type="entry name" value="GHMP_kinase_N_dom"/>
</dbReference>
<gene>
    <name evidence="13" type="primary">thrB</name>
    <name evidence="16" type="ORF">CBF30_01880</name>
</gene>
<comment type="similarity">
    <text evidence="2 13">Belongs to the GHMP kinase family. Homoserine kinase subfamily.</text>
</comment>
<evidence type="ECO:0000256" key="6">
    <source>
        <dbReference type="ARBA" id="ARBA00022679"/>
    </source>
</evidence>
<keyword evidence="7 13" id="KW-0791">Threonine biosynthesis</keyword>
<dbReference type="UniPathway" id="UPA00050">
    <property type="reaction ID" value="UER00064"/>
</dbReference>
<evidence type="ECO:0000256" key="11">
    <source>
        <dbReference type="ARBA" id="ARBA00049375"/>
    </source>
</evidence>
<feature type="domain" description="GHMP kinase C-terminal" evidence="15">
    <location>
        <begin position="193"/>
        <end position="259"/>
    </location>
</feature>
<evidence type="ECO:0000313" key="16">
    <source>
        <dbReference type="EMBL" id="RSU08014.1"/>
    </source>
</evidence>
<keyword evidence="13" id="KW-0963">Cytoplasm</keyword>
<keyword evidence="10 13" id="KW-0067">ATP-binding</keyword>
<dbReference type="EC" id="2.7.1.39" evidence="3 13"/>
<dbReference type="PRINTS" id="PR00958">
    <property type="entry name" value="HOMSERKINASE"/>
</dbReference>
<dbReference type="Pfam" id="PF08544">
    <property type="entry name" value="GHMP_kinases_C"/>
    <property type="match status" value="1"/>
</dbReference>